<feature type="transmembrane region" description="Helical" evidence="1">
    <location>
        <begin position="230"/>
        <end position="249"/>
    </location>
</feature>
<evidence type="ECO:0000313" key="4">
    <source>
        <dbReference type="Proteomes" id="UP000757232"/>
    </source>
</evidence>
<evidence type="ECO:0000313" key="3">
    <source>
        <dbReference type="EMBL" id="OCB85137.1"/>
    </source>
</evidence>
<feature type="transmembrane region" description="Helical" evidence="1">
    <location>
        <begin position="17"/>
        <end position="34"/>
    </location>
</feature>
<sequence>MAAHAQELVLLLEHSKLTTYIDFASLALLVYEYVLTIETERSLIWTMPWSIAKLLFIATRYLPFIDTAIVLWHQLGIAMTNGHCQFAYKITGWLQLCGILIAEIILVLRAWAIWERRRIVGVLLLVWTVAIWLPEIIFMAKFLSTLKFSPLPDGIAGCLVVGGSSILTVNWILLMVFEAGRRLQLLVRNLPVTDTEHEGVLCFMLVVGFRTYKTHGNSAMFKAIYGDGSLFYFYLFALSVANVVVIQTLPADFLNTLTSLERVLHSVLACRILTNLRRIGRKTVIQSGISTGQHELATLSLDFRGREAFVRTATSSDATYSDEM</sequence>
<keyword evidence="1" id="KW-0472">Membrane</keyword>
<keyword evidence="1" id="KW-1133">Transmembrane helix</keyword>
<keyword evidence="4" id="KW-1185">Reference proteome</keyword>
<dbReference type="InterPro" id="IPR045340">
    <property type="entry name" value="DUF6533"/>
</dbReference>
<feature type="transmembrane region" description="Helical" evidence="1">
    <location>
        <begin position="93"/>
        <end position="112"/>
    </location>
</feature>
<dbReference type="EMBL" id="LNZH02000211">
    <property type="protein sequence ID" value="OCB85137.1"/>
    <property type="molecule type" value="Genomic_DNA"/>
</dbReference>
<evidence type="ECO:0000256" key="1">
    <source>
        <dbReference type="SAM" id="Phobius"/>
    </source>
</evidence>
<feature type="domain" description="DUF6533" evidence="2">
    <location>
        <begin position="20"/>
        <end position="65"/>
    </location>
</feature>
<keyword evidence="1" id="KW-0812">Transmembrane</keyword>
<dbReference type="OrthoDB" id="3350812at2759"/>
<organism evidence="3 4">
    <name type="scientific">Sanghuangporus baumii</name>
    <name type="common">Phellinus baumii</name>
    <dbReference type="NCBI Taxonomy" id="108892"/>
    <lineage>
        <taxon>Eukaryota</taxon>
        <taxon>Fungi</taxon>
        <taxon>Dikarya</taxon>
        <taxon>Basidiomycota</taxon>
        <taxon>Agaricomycotina</taxon>
        <taxon>Agaricomycetes</taxon>
        <taxon>Hymenochaetales</taxon>
        <taxon>Hymenochaetaceae</taxon>
        <taxon>Sanghuangporus</taxon>
    </lineage>
</organism>
<dbReference type="Pfam" id="PF20151">
    <property type="entry name" value="DUF6533"/>
    <property type="match status" value="1"/>
</dbReference>
<evidence type="ECO:0000259" key="2">
    <source>
        <dbReference type="Pfam" id="PF20151"/>
    </source>
</evidence>
<dbReference type="Proteomes" id="UP000757232">
    <property type="component" value="Unassembled WGS sequence"/>
</dbReference>
<accession>A0A9Q5HSE2</accession>
<reference evidence="3" key="1">
    <citation type="submission" date="2016-06" db="EMBL/GenBank/DDBJ databases">
        <title>Draft Genome sequence of the fungus Inonotus baumii.</title>
        <authorList>
            <person name="Zhu H."/>
            <person name="Lin W."/>
        </authorList>
    </citation>
    <scope>NUCLEOTIDE SEQUENCE</scope>
    <source>
        <strain evidence="3">821</strain>
    </source>
</reference>
<feature type="transmembrane region" description="Helical" evidence="1">
    <location>
        <begin position="119"/>
        <end position="142"/>
    </location>
</feature>
<comment type="caution">
    <text evidence="3">The sequence shown here is derived from an EMBL/GenBank/DDBJ whole genome shotgun (WGS) entry which is preliminary data.</text>
</comment>
<protein>
    <recommendedName>
        <fullName evidence="2">DUF6533 domain-containing protein</fullName>
    </recommendedName>
</protein>
<name>A0A9Q5HSE2_SANBA</name>
<dbReference type="AlphaFoldDB" id="A0A9Q5HSE2"/>
<proteinExistence type="predicted"/>
<gene>
    <name evidence="3" type="ORF">A7U60_g7762</name>
</gene>
<feature type="transmembrane region" description="Helical" evidence="1">
    <location>
        <begin position="54"/>
        <end position="73"/>
    </location>
</feature>
<feature type="transmembrane region" description="Helical" evidence="1">
    <location>
        <begin position="154"/>
        <end position="177"/>
    </location>
</feature>